<sequence>MAVPVLCYLDDSYVEGGKVTALAGYYAPNDNWAAYEREAAEIYRDFGIETLHTNRFHNCRDDFEGWSFEYRDAFLTQLFGAAKDNNIAGVSFCITGNVVRDFKRASKKTAQFSALGMLFGMLTTTVCDNIGLLELSGPRNVSFFIESGNKNNRNISNIYKSLRNEGKMQLVDELEFIQKHECLAIQLADFWAYYSRRYASKAIQTGLSENFEPGSVIDKMCAAAFASCPHIIKIFTGPVTCPIDNPNLLSIGDPKSYYFGPSCR</sequence>
<reference evidence="2" key="1">
    <citation type="submission" date="2018-05" db="EMBL/GenBank/DDBJ databases">
        <authorList>
            <person name="Liu B.-T."/>
        </authorList>
    </citation>
    <scope>NUCLEOTIDE SEQUENCE [LARGE SCALE GENOMIC DNA]</scope>
    <source>
        <strain evidence="2">WD6-1</strain>
    </source>
</reference>
<evidence type="ECO:0000313" key="2">
    <source>
        <dbReference type="Proteomes" id="UP000245168"/>
    </source>
</evidence>
<dbReference type="AlphaFoldDB" id="A0A2U2BQT3"/>
<protein>
    <recommendedName>
        <fullName evidence="3">DUF3800 domain-containing protein</fullName>
    </recommendedName>
</protein>
<name>A0A2U2BQT3_9PROT</name>
<dbReference type="Proteomes" id="UP000245168">
    <property type="component" value="Unassembled WGS sequence"/>
</dbReference>
<dbReference type="Pfam" id="PF12686">
    <property type="entry name" value="DUF3800"/>
    <property type="match status" value="1"/>
</dbReference>
<organism evidence="1 2">
    <name type="scientific">Marinicauda salina</name>
    <dbReference type="NCBI Taxonomy" id="2135793"/>
    <lineage>
        <taxon>Bacteria</taxon>
        <taxon>Pseudomonadati</taxon>
        <taxon>Pseudomonadota</taxon>
        <taxon>Alphaproteobacteria</taxon>
        <taxon>Maricaulales</taxon>
        <taxon>Maricaulaceae</taxon>
        <taxon>Marinicauda</taxon>
    </lineage>
</organism>
<dbReference type="EMBL" id="QEXV01000007">
    <property type="protein sequence ID" value="PWE16370.1"/>
    <property type="molecule type" value="Genomic_DNA"/>
</dbReference>
<accession>A0A2U2BQT3</accession>
<evidence type="ECO:0000313" key="1">
    <source>
        <dbReference type="EMBL" id="PWE16370.1"/>
    </source>
</evidence>
<comment type="caution">
    <text evidence="1">The sequence shown here is derived from an EMBL/GenBank/DDBJ whole genome shotgun (WGS) entry which is preliminary data.</text>
</comment>
<dbReference type="InterPro" id="IPR024524">
    <property type="entry name" value="DUF3800"/>
</dbReference>
<evidence type="ECO:0008006" key="3">
    <source>
        <dbReference type="Google" id="ProtNLM"/>
    </source>
</evidence>
<keyword evidence="2" id="KW-1185">Reference proteome</keyword>
<gene>
    <name evidence="1" type="ORF">DDZ18_13180</name>
</gene>
<proteinExistence type="predicted"/>